<dbReference type="InterPro" id="IPR001268">
    <property type="entry name" value="NADH_UbQ_OxRdtase_30kDa_su"/>
</dbReference>
<evidence type="ECO:0000256" key="5">
    <source>
        <dbReference type="ARBA" id="ARBA00023027"/>
    </source>
</evidence>
<dbReference type="Pfam" id="PF00329">
    <property type="entry name" value="Complex1_30kDa"/>
    <property type="match status" value="1"/>
</dbReference>
<dbReference type="Gene3D" id="3.30.460.80">
    <property type="entry name" value="NADH:ubiquinone oxidoreductase, 30kDa subunit"/>
    <property type="match status" value="1"/>
</dbReference>
<dbReference type="GO" id="GO:0016651">
    <property type="term" value="F:oxidoreductase activity, acting on NAD(P)H"/>
    <property type="evidence" value="ECO:0007669"/>
    <property type="project" value="InterPro"/>
</dbReference>
<organism evidence="10">
    <name type="scientific">Palpitomonas bilix</name>
    <dbReference type="NCBI Taxonomy" id="652834"/>
    <lineage>
        <taxon>Eukaryota</taxon>
        <taxon>Eukaryota incertae sedis</taxon>
    </lineage>
</organism>
<keyword evidence="3 8" id="KW-0813">Transport</keyword>
<evidence type="ECO:0000256" key="7">
    <source>
        <dbReference type="ARBA" id="ARBA00049551"/>
    </source>
</evidence>
<proteinExistence type="inferred from homology"/>
<geneLocation type="mitochondrion" evidence="10"/>
<evidence type="ECO:0000256" key="4">
    <source>
        <dbReference type="ARBA" id="ARBA00022967"/>
    </source>
</evidence>
<dbReference type="AlphaFoldDB" id="A0A1E1GHP6"/>
<dbReference type="GO" id="GO:0005739">
    <property type="term" value="C:mitochondrion"/>
    <property type="evidence" value="ECO:0007669"/>
    <property type="project" value="UniProtKB-SubCell"/>
</dbReference>
<keyword evidence="10" id="KW-0496">Mitochondrion</keyword>
<dbReference type="InterPro" id="IPR010218">
    <property type="entry name" value="NADH_DH_suC"/>
</dbReference>
<dbReference type="NCBIfam" id="TIGR01961">
    <property type="entry name" value="NuoC_fam"/>
    <property type="match status" value="1"/>
</dbReference>
<evidence type="ECO:0000256" key="6">
    <source>
        <dbReference type="ARBA" id="ARBA00023075"/>
    </source>
</evidence>
<dbReference type="EMBL" id="AP017433">
    <property type="protein sequence ID" value="BAV82393.1"/>
    <property type="molecule type" value="Genomic_DNA"/>
</dbReference>
<dbReference type="PANTHER" id="PTHR10884">
    <property type="entry name" value="NADH DEHYDROGENASE UBIQUINONE IRON-SULFUR PROTEIN 3"/>
    <property type="match status" value="1"/>
</dbReference>
<keyword evidence="5 8" id="KW-0520">NAD</keyword>
<dbReference type="PANTHER" id="PTHR10884:SF14">
    <property type="entry name" value="NADH DEHYDROGENASE [UBIQUINONE] IRON-SULFUR PROTEIN 3, MITOCHONDRIAL"/>
    <property type="match status" value="1"/>
</dbReference>
<evidence type="ECO:0000256" key="1">
    <source>
        <dbReference type="ARBA" id="ARBA00004173"/>
    </source>
</evidence>
<reference evidence="10" key="1">
    <citation type="journal article" date="2016" name="Genome Biol. Evol.">
        <title>Mitochondrial Genome of Palpitomonas bilix: Derived Genome Structure and Ancestral System for Cytochrome c Maturation.</title>
        <authorList>
            <consortium name="AP017433"/>
            <person name="Nishimura Y."/>
            <person name="Tanifuji G."/>
            <person name="Kamikawa R."/>
            <person name="Yabuki A."/>
            <person name="Hashimoto T."/>
            <person name="Inagaki Y."/>
        </authorList>
    </citation>
    <scope>NUCLEOTIDE SEQUENCE</scope>
</reference>
<dbReference type="SUPFAM" id="SSF143243">
    <property type="entry name" value="Nqo5-like"/>
    <property type="match status" value="1"/>
</dbReference>
<dbReference type="GO" id="GO:0016020">
    <property type="term" value="C:membrane"/>
    <property type="evidence" value="ECO:0007669"/>
    <property type="project" value="UniProtKB-ARBA"/>
</dbReference>
<feature type="domain" description="NADH:ubiquinone oxidoreductase 30kDa subunit" evidence="9">
    <location>
        <begin position="54"/>
        <end position="174"/>
    </location>
</feature>
<name>A0A1E1GHP6_9EUKA</name>
<keyword evidence="4 8" id="KW-1278">Translocase</keyword>
<sequence>MNLVFLKTLVKMLPKYIVAAKIVHYSNQIPSDSLKYINSKAYNNVSFQDELVIETKPEYIQNILLFLRDHYNCQYESLVDLCGVDFPERSKRFEVVYNLLALKYNARIRVVVSVDEATPVPSSVSVFKGADWYEREVWDMFGVFFVGHPDLRRILTDYGFEGHPLRKDFPVSGFVEVRYDDSQKRVVCEPVEFAQENRAFEFNDEWNKLTKAVPFL</sequence>
<evidence type="ECO:0000256" key="3">
    <source>
        <dbReference type="ARBA" id="ARBA00022448"/>
    </source>
</evidence>
<dbReference type="RefSeq" id="YP_009317225.1">
    <property type="nucleotide sequence ID" value="NC_031832.1"/>
</dbReference>
<comment type="similarity">
    <text evidence="2 8">Belongs to the complex I 30 kDa subunit family.</text>
</comment>
<dbReference type="EMBL" id="AP017433">
    <property type="protein sequence ID" value="BAV82428.1"/>
    <property type="molecule type" value="Genomic_DNA"/>
</dbReference>
<dbReference type="PROSITE" id="PS00542">
    <property type="entry name" value="COMPLEX1_30K"/>
    <property type="match status" value="1"/>
</dbReference>
<comment type="catalytic activity">
    <reaction evidence="7">
        <text>a ubiquinone + NADH + 5 H(+)(in) = a ubiquinol + NAD(+) + 4 H(+)(out)</text>
        <dbReference type="Rhea" id="RHEA:29091"/>
        <dbReference type="Rhea" id="RHEA-COMP:9565"/>
        <dbReference type="Rhea" id="RHEA-COMP:9566"/>
        <dbReference type="ChEBI" id="CHEBI:15378"/>
        <dbReference type="ChEBI" id="CHEBI:16389"/>
        <dbReference type="ChEBI" id="CHEBI:17976"/>
        <dbReference type="ChEBI" id="CHEBI:57540"/>
        <dbReference type="ChEBI" id="CHEBI:57945"/>
        <dbReference type="EC" id="7.1.1.2"/>
    </reaction>
</comment>
<accession>A0A1E1GHP6</accession>
<dbReference type="GeneID" id="30214154"/>
<dbReference type="InterPro" id="IPR020396">
    <property type="entry name" value="NADH_UbQ_OxRdtase_CS"/>
</dbReference>
<dbReference type="FunFam" id="3.30.460.80:FF:000002">
    <property type="entry name" value="NADH dehydrogenase iron-sulfur protein 3, mitochondrial"/>
    <property type="match status" value="1"/>
</dbReference>
<keyword evidence="6" id="KW-0830">Ubiquinone</keyword>
<dbReference type="NCBIfam" id="NF004733">
    <property type="entry name" value="PRK06074.1-5"/>
    <property type="match status" value="1"/>
</dbReference>
<comment type="subcellular location">
    <subcellularLocation>
        <location evidence="1">Mitochondrion</location>
    </subcellularLocation>
</comment>
<evidence type="ECO:0000256" key="8">
    <source>
        <dbReference type="RuleBase" id="RU003456"/>
    </source>
</evidence>
<dbReference type="RefSeq" id="YP_009317260.1">
    <property type="nucleotide sequence ID" value="NC_031832.1"/>
</dbReference>
<evidence type="ECO:0000256" key="2">
    <source>
        <dbReference type="ARBA" id="ARBA00007569"/>
    </source>
</evidence>
<gene>
    <name evidence="10" type="primary">nad9</name>
</gene>
<dbReference type="GeneID" id="30214189"/>
<dbReference type="InterPro" id="IPR037232">
    <property type="entry name" value="NADH_quin_OxRdtase_su_C/D-like"/>
</dbReference>
<evidence type="ECO:0000313" key="10">
    <source>
        <dbReference type="EMBL" id="BAV82393.1"/>
    </source>
</evidence>
<evidence type="ECO:0000259" key="9">
    <source>
        <dbReference type="Pfam" id="PF00329"/>
    </source>
</evidence>
<dbReference type="HAMAP" id="MF_01357">
    <property type="entry name" value="NDH1_NuoC"/>
    <property type="match status" value="1"/>
</dbReference>
<dbReference type="GO" id="GO:0008137">
    <property type="term" value="F:NADH dehydrogenase (ubiquinone) activity"/>
    <property type="evidence" value="ECO:0007669"/>
    <property type="project" value="UniProtKB-EC"/>
</dbReference>
<protein>
    <submittedName>
        <fullName evidence="10">NADH dehydrogenase subunit 9</fullName>
    </submittedName>
</protein>